<dbReference type="GO" id="GO:0048268">
    <property type="term" value="P:clathrin coat assembly"/>
    <property type="evidence" value="ECO:0007669"/>
    <property type="project" value="InterPro"/>
</dbReference>
<feature type="domain" description="ENTH" evidence="3">
    <location>
        <begin position="12"/>
        <end position="143"/>
    </location>
</feature>
<evidence type="ECO:0000313" key="4">
    <source>
        <dbReference type="EMBL" id="KAI6653282.1"/>
    </source>
</evidence>
<reference evidence="4 5" key="1">
    <citation type="journal article" date="2023" name="BMC Biol.">
        <title>The compact genome of the sponge Oopsacas minuta (Hexactinellida) is lacking key metazoan core genes.</title>
        <authorList>
            <person name="Santini S."/>
            <person name="Schenkelaars Q."/>
            <person name="Jourda C."/>
            <person name="Duchesne M."/>
            <person name="Belahbib H."/>
            <person name="Rocher C."/>
            <person name="Selva M."/>
            <person name="Riesgo A."/>
            <person name="Vervoort M."/>
            <person name="Leys S.P."/>
            <person name="Kodjabachian L."/>
            <person name="Le Bivic A."/>
            <person name="Borchiellini C."/>
            <person name="Claverie J.M."/>
            <person name="Renard E."/>
        </authorList>
    </citation>
    <scope>NUCLEOTIDE SEQUENCE [LARGE SCALE GENOMIC DNA]</scope>
    <source>
        <strain evidence="4">SPO-2</strain>
    </source>
</reference>
<dbReference type="GO" id="GO:0016185">
    <property type="term" value="P:synaptic vesicle budding from presynaptic endocytic zone membrane"/>
    <property type="evidence" value="ECO:0007669"/>
    <property type="project" value="TreeGrafter"/>
</dbReference>
<feature type="region of interest" description="Disordered" evidence="2">
    <location>
        <begin position="480"/>
        <end position="511"/>
    </location>
</feature>
<organism evidence="4 5">
    <name type="scientific">Oopsacas minuta</name>
    <dbReference type="NCBI Taxonomy" id="111878"/>
    <lineage>
        <taxon>Eukaryota</taxon>
        <taxon>Metazoa</taxon>
        <taxon>Porifera</taxon>
        <taxon>Hexactinellida</taxon>
        <taxon>Hexasterophora</taxon>
        <taxon>Lyssacinosida</taxon>
        <taxon>Leucopsacidae</taxon>
        <taxon>Oopsacas</taxon>
    </lineage>
</organism>
<proteinExistence type="inferred from homology"/>
<dbReference type="InterPro" id="IPR008942">
    <property type="entry name" value="ENTH_VHS"/>
</dbReference>
<dbReference type="GO" id="GO:0005905">
    <property type="term" value="C:clathrin-coated pit"/>
    <property type="evidence" value="ECO:0007669"/>
    <property type="project" value="TreeGrafter"/>
</dbReference>
<name>A0AAV7JWF5_9METZ</name>
<dbReference type="SUPFAM" id="SSF48464">
    <property type="entry name" value="ENTH/VHS domain"/>
    <property type="match status" value="1"/>
</dbReference>
<sequence>MAVVIDKIEAAKNTLTGDNLNKAVCKASSHELIAPKRKHVDYLVLCTNEPMVSIPDLATFILERVKLTNWIVSFKALVTAHFLMVQGNERFIQYLAPRTTNFHTDNLSDRSSIDTMNMSTFVRKYARYLNHKATTYQRAGFDYCRVKRGENGFLRTMTIAKLMTHFPILQELFDSLLNFDPQAHEVSNAVIYAAFVRCFQDLVKLFALYNEGIIIMLEHYFDFKKTNAKEGLEIYKKYLNRCENARTYFSVASEVGVEDQSIVDSSASGADLLQAMDTYLASLDGKLSPHGSKSPTSFQTTSPNSNVKRVLSPQPLKTTLSVEKVIPFASSDEALYAKPQKVREESSLLELKDVFNSPAPTKDPWVDTTATNSVGFSTGNPFPTVTTFEPSPFSNTTHSTISEPTLFDTILQPEKLNDPNTATAGQTKQSLGFNVETGLERTLDELSLVNKPSKSRAHVWEEKEVRLTGGDAYSKLPTQISTTQIPAAPPQTSYPTWSSTNPYGPTQNSIF</sequence>
<dbReference type="GO" id="GO:0072583">
    <property type="term" value="P:clathrin-dependent endocytosis"/>
    <property type="evidence" value="ECO:0007669"/>
    <property type="project" value="InterPro"/>
</dbReference>
<dbReference type="GO" id="GO:0005546">
    <property type="term" value="F:phosphatidylinositol-4,5-bisphosphate binding"/>
    <property type="evidence" value="ECO:0007669"/>
    <property type="project" value="TreeGrafter"/>
</dbReference>
<dbReference type="PANTHER" id="PTHR22951">
    <property type="entry name" value="CLATHRIN ASSEMBLY PROTEIN"/>
    <property type="match status" value="1"/>
</dbReference>
<dbReference type="GO" id="GO:0030136">
    <property type="term" value="C:clathrin-coated vesicle"/>
    <property type="evidence" value="ECO:0007669"/>
    <property type="project" value="InterPro"/>
</dbReference>
<dbReference type="GO" id="GO:0000149">
    <property type="term" value="F:SNARE binding"/>
    <property type="evidence" value="ECO:0007669"/>
    <property type="project" value="TreeGrafter"/>
</dbReference>
<dbReference type="Gene3D" id="1.20.58.150">
    <property type="entry name" value="ANTH domain"/>
    <property type="match status" value="1"/>
</dbReference>
<evidence type="ECO:0000256" key="1">
    <source>
        <dbReference type="ARBA" id="ARBA00008011"/>
    </source>
</evidence>
<comment type="similarity">
    <text evidence="1">Belongs to the PICALM/SNAP91 family.</text>
</comment>
<dbReference type="SMART" id="SM00273">
    <property type="entry name" value="ENTH"/>
    <property type="match status" value="1"/>
</dbReference>
<feature type="region of interest" description="Disordered" evidence="2">
    <location>
        <begin position="287"/>
        <end position="310"/>
    </location>
</feature>
<dbReference type="PROSITE" id="PS50942">
    <property type="entry name" value="ENTH"/>
    <property type="match status" value="1"/>
</dbReference>
<dbReference type="GO" id="GO:0005545">
    <property type="term" value="F:1-phosphatidylinositol binding"/>
    <property type="evidence" value="ECO:0007669"/>
    <property type="project" value="InterPro"/>
</dbReference>
<dbReference type="EMBL" id="JAKMXF010000288">
    <property type="protein sequence ID" value="KAI6653282.1"/>
    <property type="molecule type" value="Genomic_DNA"/>
</dbReference>
<accession>A0AAV7JWF5</accession>
<dbReference type="InterPro" id="IPR014712">
    <property type="entry name" value="ANTH_dom_sf"/>
</dbReference>
<feature type="compositionally biased region" description="Polar residues" evidence="2">
    <location>
        <begin position="291"/>
        <end position="307"/>
    </location>
</feature>
<protein>
    <submittedName>
        <fullName evidence="4">Phosphatidylinositol-binding clathrin assembly protein isoform X2</fullName>
    </submittedName>
</protein>
<evidence type="ECO:0000256" key="2">
    <source>
        <dbReference type="SAM" id="MobiDB-lite"/>
    </source>
</evidence>
<dbReference type="PANTHER" id="PTHR22951:SF5">
    <property type="entry name" value="PHOSPHATIDYLINOSITOL-BINDING CLATHRIN ASSEMBLY PROTEIN LAP"/>
    <property type="match status" value="1"/>
</dbReference>
<dbReference type="GO" id="GO:0032050">
    <property type="term" value="F:clathrin heavy chain binding"/>
    <property type="evidence" value="ECO:0007669"/>
    <property type="project" value="TreeGrafter"/>
</dbReference>
<gene>
    <name evidence="4" type="ORF">LOD99_3806</name>
</gene>
<dbReference type="Proteomes" id="UP001165289">
    <property type="component" value="Unassembled WGS sequence"/>
</dbReference>
<dbReference type="Pfam" id="PF07651">
    <property type="entry name" value="ANTH"/>
    <property type="match status" value="1"/>
</dbReference>
<dbReference type="InterPro" id="IPR013809">
    <property type="entry name" value="ENTH"/>
</dbReference>
<dbReference type="Gene3D" id="1.25.40.90">
    <property type="match status" value="1"/>
</dbReference>
<evidence type="ECO:0000313" key="5">
    <source>
        <dbReference type="Proteomes" id="UP001165289"/>
    </source>
</evidence>
<dbReference type="InterPro" id="IPR045192">
    <property type="entry name" value="AP180-like"/>
</dbReference>
<comment type="caution">
    <text evidence="4">The sequence shown here is derived from an EMBL/GenBank/DDBJ whole genome shotgun (WGS) entry which is preliminary data.</text>
</comment>
<evidence type="ECO:0000259" key="3">
    <source>
        <dbReference type="PROSITE" id="PS50942"/>
    </source>
</evidence>
<dbReference type="InterPro" id="IPR011417">
    <property type="entry name" value="ANTH_dom"/>
</dbReference>
<dbReference type="AlphaFoldDB" id="A0AAV7JWF5"/>
<keyword evidence="5" id="KW-1185">Reference proteome</keyword>
<dbReference type="SUPFAM" id="SSF89009">
    <property type="entry name" value="GAT-like domain"/>
    <property type="match status" value="1"/>
</dbReference>